<dbReference type="InterPro" id="IPR021778">
    <property type="entry name" value="Se/S_carrier-like"/>
</dbReference>
<feature type="domain" description="Putative Se/S carrier protein-like" evidence="2">
    <location>
        <begin position="9"/>
        <end position="71"/>
    </location>
</feature>
<name>A0ABR7GLB5_9FIRM</name>
<organism evidence="3 4">
    <name type="scientific">Agathobaculum hominis</name>
    <dbReference type="NCBI Taxonomy" id="2763014"/>
    <lineage>
        <taxon>Bacteria</taxon>
        <taxon>Bacillati</taxon>
        <taxon>Bacillota</taxon>
        <taxon>Clostridia</taxon>
        <taxon>Eubacteriales</taxon>
        <taxon>Butyricicoccaceae</taxon>
        <taxon>Agathobaculum</taxon>
    </lineage>
</organism>
<reference evidence="3 4" key="1">
    <citation type="submission" date="2020-08" db="EMBL/GenBank/DDBJ databases">
        <title>Genome public.</title>
        <authorList>
            <person name="Liu C."/>
            <person name="Sun Q."/>
        </authorList>
    </citation>
    <scope>NUCLEOTIDE SEQUENCE [LARGE SCALE GENOMIC DNA]</scope>
    <source>
        <strain evidence="3 4">M2</strain>
    </source>
</reference>
<keyword evidence="1" id="KW-0732">Signal</keyword>
<proteinExistence type="predicted"/>
<evidence type="ECO:0000313" key="3">
    <source>
        <dbReference type="EMBL" id="MBC5695104.1"/>
    </source>
</evidence>
<dbReference type="Pfam" id="PF11823">
    <property type="entry name" value="Se_S_carrier"/>
    <property type="match status" value="1"/>
</dbReference>
<keyword evidence="4" id="KW-1185">Reference proteome</keyword>
<evidence type="ECO:0000259" key="2">
    <source>
        <dbReference type="Pfam" id="PF11823"/>
    </source>
</evidence>
<comment type="caution">
    <text evidence="3">The sequence shown here is derived from an EMBL/GenBank/DDBJ whole genome shotgun (WGS) entry which is preliminary data.</text>
</comment>
<dbReference type="RefSeq" id="WP_186969571.1">
    <property type="nucleotide sequence ID" value="NZ_JACOPK010000003.1"/>
</dbReference>
<feature type="signal peptide" evidence="1">
    <location>
        <begin position="1"/>
        <end position="20"/>
    </location>
</feature>
<protein>
    <submittedName>
        <fullName evidence="3">DUF3343 domain-containing protein</fullName>
    </submittedName>
</protein>
<dbReference type="Proteomes" id="UP000641741">
    <property type="component" value="Unassembled WGS sequence"/>
</dbReference>
<accession>A0ABR7GLB5</accession>
<dbReference type="EMBL" id="JACOPK010000003">
    <property type="protein sequence ID" value="MBC5695104.1"/>
    <property type="molecule type" value="Genomic_DNA"/>
</dbReference>
<gene>
    <name evidence="3" type="ORF">H8S02_03975</name>
</gene>
<evidence type="ECO:0000256" key="1">
    <source>
        <dbReference type="SAM" id="SignalP"/>
    </source>
</evidence>
<sequence>MRRRRPVLVIAFSSTEQALAAEALFTNSGLPGRMIPIPSQVSAGCGLAWKAEVDERPQLLAALAQAGCGYETDAVVQMYG</sequence>
<feature type="chain" id="PRO_5046148788" evidence="1">
    <location>
        <begin position="21"/>
        <end position="80"/>
    </location>
</feature>
<evidence type="ECO:0000313" key="4">
    <source>
        <dbReference type="Proteomes" id="UP000641741"/>
    </source>
</evidence>